<accession>A0A841UBZ1</accession>
<dbReference type="PROSITE" id="PS00107">
    <property type="entry name" value="PROTEIN_KINASE_ATP"/>
    <property type="match status" value="1"/>
</dbReference>
<keyword evidence="10" id="KW-1133">Transmembrane helix</keyword>
<evidence type="ECO:0000256" key="3">
    <source>
        <dbReference type="ARBA" id="ARBA00022679"/>
    </source>
</evidence>
<evidence type="ECO:0000256" key="4">
    <source>
        <dbReference type="ARBA" id="ARBA00022741"/>
    </source>
</evidence>
<feature type="binding site" evidence="9">
    <location>
        <position position="43"/>
    </location>
    <ligand>
        <name>ATP</name>
        <dbReference type="ChEBI" id="CHEBI:30616"/>
    </ligand>
</feature>
<keyword evidence="10" id="KW-0812">Transmembrane</keyword>
<evidence type="ECO:0000313" key="13">
    <source>
        <dbReference type="Proteomes" id="UP000553776"/>
    </source>
</evidence>
<dbReference type="SMART" id="SM00220">
    <property type="entry name" value="S_TKc"/>
    <property type="match status" value="1"/>
</dbReference>
<dbReference type="InterPro" id="IPR017441">
    <property type="entry name" value="Protein_kinase_ATP_BS"/>
</dbReference>
<dbReference type="GO" id="GO:0005524">
    <property type="term" value="F:ATP binding"/>
    <property type="evidence" value="ECO:0007669"/>
    <property type="project" value="UniProtKB-UniRule"/>
</dbReference>
<evidence type="ECO:0000313" key="12">
    <source>
        <dbReference type="EMBL" id="MBB6695674.1"/>
    </source>
</evidence>
<keyword evidence="13" id="KW-1185">Reference proteome</keyword>
<reference evidence="12 13" key="1">
    <citation type="submission" date="2020-08" db="EMBL/GenBank/DDBJ databases">
        <title>Cohnella phylogeny.</title>
        <authorList>
            <person name="Dunlap C."/>
        </authorList>
    </citation>
    <scope>NUCLEOTIDE SEQUENCE [LARGE SCALE GENOMIC DNA]</scope>
    <source>
        <strain evidence="12 13">DSM 25239</strain>
    </source>
</reference>
<gene>
    <name evidence="12" type="ORF">H7B90_30205</name>
</gene>
<dbReference type="Proteomes" id="UP000553776">
    <property type="component" value="Unassembled WGS sequence"/>
</dbReference>
<keyword evidence="10" id="KW-0472">Membrane</keyword>
<dbReference type="PANTHER" id="PTHR24356">
    <property type="entry name" value="SERINE/THREONINE-PROTEIN KINASE"/>
    <property type="match status" value="1"/>
</dbReference>
<keyword evidence="3" id="KW-0808">Transferase</keyword>
<keyword evidence="4 9" id="KW-0547">Nucleotide-binding</keyword>
<keyword evidence="2 12" id="KW-0723">Serine/threonine-protein kinase</keyword>
<dbReference type="EMBL" id="JACJVR010000134">
    <property type="protein sequence ID" value="MBB6695674.1"/>
    <property type="molecule type" value="Genomic_DNA"/>
</dbReference>
<dbReference type="InterPro" id="IPR000719">
    <property type="entry name" value="Prot_kinase_dom"/>
</dbReference>
<keyword evidence="5 12" id="KW-0418">Kinase</keyword>
<organism evidence="12 13">
    <name type="scientific">Cohnella xylanilytica</name>
    <dbReference type="NCBI Taxonomy" id="557555"/>
    <lineage>
        <taxon>Bacteria</taxon>
        <taxon>Bacillati</taxon>
        <taxon>Bacillota</taxon>
        <taxon>Bacilli</taxon>
        <taxon>Bacillales</taxon>
        <taxon>Paenibacillaceae</taxon>
        <taxon>Cohnella</taxon>
    </lineage>
</organism>
<dbReference type="PROSITE" id="PS50011">
    <property type="entry name" value="PROTEIN_KINASE_DOM"/>
    <property type="match status" value="1"/>
</dbReference>
<evidence type="ECO:0000256" key="7">
    <source>
        <dbReference type="ARBA" id="ARBA00047899"/>
    </source>
</evidence>
<evidence type="ECO:0000259" key="11">
    <source>
        <dbReference type="PROSITE" id="PS50011"/>
    </source>
</evidence>
<evidence type="ECO:0000256" key="1">
    <source>
        <dbReference type="ARBA" id="ARBA00012513"/>
    </source>
</evidence>
<dbReference type="EC" id="2.7.11.1" evidence="1"/>
<name>A0A841UBZ1_9BACL</name>
<sequence>MPPGTILSGKWNGRSYRVEKLLGIGSNGQVYLVGSGRSTYALKIGNETAELQAEANVLASLDRRERGRPPFLLDVDDAAVGGREASFYVMQYVPGVPVRSYLRQHGEQWFGVIGYRLLKRLAELHAAGWAFGDLKNDNILVGSYGRVALVDFGGMTAMGRGVRQFTEIYDRGYWAAGTRTADPGYDWFAFAVLWIHVLDGKRLMNLTRTLLPQNRHPRELLALVRTNAALKPMEPWIERALEGRFRDTDEARELWRAQLQAAQGVKGGEAARVPGWMKGLFALSALLCASAAAFWLLK</sequence>
<feature type="domain" description="Protein kinase" evidence="11">
    <location>
        <begin position="16"/>
        <end position="298"/>
    </location>
</feature>
<dbReference type="Pfam" id="PF00069">
    <property type="entry name" value="Pkinase"/>
    <property type="match status" value="1"/>
</dbReference>
<evidence type="ECO:0000256" key="6">
    <source>
        <dbReference type="ARBA" id="ARBA00022840"/>
    </source>
</evidence>
<evidence type="ECO:0000256" key="9">
    <source>
        <dbReference type="PROSITE-ProRule" id="PRU10141"/>
    </source>
</evidence>
<feature type="transmembrane region" description="Helical" evidence="10">
    <location>
        <begin position="276"/>
        <end position="297"/>
    </location>
</feature>
<dbReference type="AlphaFoldDB" id="A0A841UBZ1"/>
<keyword evidence="6 9" id="KW-0067">ATP-binding</keyword>
<proteinExistence type="predicted"/>
<comment type="caution">
    <text evidence="12">The sequence shown here is derived from an EMBL/GenBank/DDBJ whole genome shotgun (WGS) entry which is preliminary data.</text>
</comment>
<dbReference type="Gene3D" id="1.10.510.10">
    <property type="entry name" value="Transferase(Phosphotransferase) domain 1"/>
    <property type="match status" value="1"/>
</dbReference>
<dbReference type="InterPro" id="IPR050236">
    <property type="entry name" value="Ser_Thr_kinase_AGC"/>
</dbReference>
<comment type="catalytic activity">
    <reaction evidence="7">
        <text>L-threonyl-[protein] + ATP = O-phospho-L-threonyl-[protein] + ADP + H(+)</text>
        <dbReference type="Rhea" id="RHEA:46608"/>
        <dbReference type="Rhea" id="RHEA-COMP:11060"/>
        <dbReference type="Rhea" id="RHEA-COMP:11605"/>
        <dbReference type="ChEBI" id="CHEBI:15378"/>
        <dbReference type="ChEBI" id="CHEBI:30013"/>
        <dbReference type="ChEBI" id="CHEBI:30616"/>
        <dbReference type="ChEBI" id="CHEBI:61977"/>
        <dbReference type="ChEBI" id="CHEBI:456216"/>
        <dbReference type="EC" id="2.7.11.1"/>
    </reaction>
</comment>
<dbReference type="InterPro" id="IPR011009">
    <property type="entry name" value="Kinase-like_dom_sf"/>
</dbReference>
<evidence type="ECO:0000256" key="8">
    <source>
        <dbReference type="ARBA" id="ARBA00048679"/>
    </source>
</evidence>
<evidence type="ECO:0000256" key="5">
    <source>
        <dbReference type="ARBA" id="ARBA00022777"/>
    </source>
</evidence>
<dbReference type="SUPFAM" id="SSF56112">
    <property type="entry name" value="Protein kinase-like (PK-like)"/>
    <property type="match status" value="1"/>
</dbReference>
<protein>
    <recommendedName>
        <fullName evidence="1">non-specific serine/threonine protein kinase</fullName>
        <ecNumber evidence="1">2.7.11.1</ecNumber>
    </recommendedName>
</protein>
<evidence type="ECO:0000256" key="10">
    <source>
        <dbReference type="SAM" id="Phobius"/>
    </source>
</evidence>
<comment type="catalytic activity">
    <reaction evidence="8">
        <text>L-seryl-[protein] + ATP = O-phospho-L-seryl-[protein] + ADP + H(+)</text>
        <dbReference type="Rhea" id="RHEA:17989"/>
        <dbReference type="Rhea" id="RHEA-COMP:9863"/>
        <dbReference type="Rhea" id="RHEA-COMP:11604"/>
        <dbReference type="ChEBI" id="CHEBI:15378"/>
        <dbReference type="ChEBI" id="CHEBI:29999"/>
        <dbReference type="ChEBI" id="CHEBI:30616"/>
        <dbReference type="ChEBI" id="CHEBI:83421"/>
        <dbReference type="ChEBI" id="CHEBI:456216"/>
        <dbReference type="EC" id="2.7.11.1"/>
    </reaction>
</comment>
<dbReference type="GO" id="GO:0004674">
    <property type="term" value="F:protein serine/threonine kinase activity"/>
    <property type="evidence" value="ECO:0007669"/>
    <property type="project" value="UniProtKB-KW"/>
</dbReference>
<evidence type="ECO:0000256" key="2">
    <source>
        <dbReference type="ARBA" id="ARBA00022527"/>
    </source>
</evidence>